<dbReference type="GeneID" id="82876796"/>
<accession>A0ABM5PML3</accession>
<organism evidence="1 2">
    <name type="scientific">Corynebacterium casei LMG S-19264</name>
    <dbReference type="NCBI Taxonomy" id="1285583"/>
    <lineage>
        <taxon>Bacteria</taxon>
        <taxon>Bacillati</taxon>
        <taxon>Actinomycetota</taxon>
        <taxon>Actinomycetes</taxon>
        <taxon>Mycobacteriales</taxon>
        <taxon>Corynebacteriaceae</taxon>
        <taxon>Corynebacterium</taxon>
    </lineage>
</organism>
<evidence type="ECO:0000313" key="1">
    <source>
        <dbReference type="EMBL" id="AHI19190.1"/>
    </source>
</evidence>
<keyword evidence="2" id="KW-1185">Reference proteome</keyword>
<dbReference type="Proteomes" id="UP000019226">
    <property type="component" value="Chromosome"/>
</dbReference>
<sequence>MSDVHFDHSEAVGKLNDLIAETTGRQDALNQRLPHFPQAAAGRDFDGYARRIQSKLATIHKLRNYRLQNISNSARAAIAEFDAAKATDEGSAAAFRQFEIGEGK</sequence>
<dbReference type="RefSeq" id="WP_006823271.1">
    <property type="nucleotide sequence ID" value="NZ_CP004350.1"/>
</dbReference>
<evidence type="ECO:0000313" key="2">
    <source>
        <dbReference type="Proteomes" id="UP000019226"/>
    </source>
</evidence>
<dbReference type="EMBL" id="CP004350">
    <property type="protein sequence ID" value="AHI19190.1"/>
    <property type="molecule type" value="Genomic_DNA"/>
</dbReference>
<gene>
    <name evidence="1" type="ORF">CCASEI_03050</name>
</gene>
<reference evidence="2" key="1">
    <citation type="submission" date="2013-02" db="EMBL/GenBank/DDBJ databases">
        <title>The complete genome sequence of Corynebacterium casei LMG S-19264 (=DSM 44701).</title>
        <authorList>
            <person name="Ruckert C."/>
            <person name="Albersmeier A."/>
            <person name="Kalinowski J."/>
        </authorList>
    </citation>
    <scope>NUCLEOTIDE SEQUENCE [LARGE SCALE GENOMIC DNA]</scope>
    <source>
        <strain evidence="2">LMG S-19264</strain>
    </source>
</reference>
<name>A0ABM5PML3_9CORY</name>
<protein>
    <submittedName>
        <fullName evidence="1">Uncharacterized protein</fullName>
    </submittedName>
</protein>
<proteinExistence type="predicted"/>